<evidence type="ECO:0000256" key="2">
    <source>
        <dbReference type="SAM" id="MobiDB-lite"/>
    </source>
</evidence>
<dbReference type="Pfam" id="PF13912">
    <property type="entry name" value="zf-C2H2_6"/>
    <property type="match status" value="3"/>
</dbReference>
<dbReference type="PROSITE" id="PS50157">
    <property type="entry name" value="ZINC_FINGER_C2H2_2"/>
    <property type="match status" value="3"/>
</dbReference>
<proteinExistence type="predicted"/>
<dbReference type="EMBL" id="JAYMYQ010000011">
    <property type="protein sequence ID" value="KAK7306807.1"/>
    <property type="molecule type" value="Genomic_DNA"/>
</dbReference>
<feature type="compositionally biased region" description="Basic and acidic residues" evidence="2">
    <location>
        <begin position="195"/>
        <end position="212"/>
    </location>
</feature>
<accession>A0AAN9JXA2</accession>
<feature type="domain" description="C2H2-type" evidence="3">
    <location>
        <begin position="409"/>
        <end position="436"/>
    </location>
</feature>
<feature type="compositionally biased region" description="Acidic residues" evidence="2">
    <location>
        <begin position="351"/>
        <end position="363"/>
    </location>
</feature>
<dbReference type="PROSITE" id="PS00028">
    <property type="entry name" value="ZINC_FINGER_C2H2_1"/>
    <property type="match status" value="3"/>
</dbReference>
<dbReference type="SMART" id="SM00355">
    <property type="entry name" value="ZnF_C2H2"/>
    <property type="match status" value="3"/>
</dbReference>
<feature type="compositionally biased region" description="Low complexity" evidence="2">
    <location>
        <begin position="185"/>
        <end position="194"/>
    </location>
</feature>
<dbReference type="InterPro" id="IPR013087">
    <property type="entry name" value="Znf_C2H2_type"/>
</dbReference>
<evidence type="ECO:0000313" key="4">
    <source>
        <dbReference type="EMBL" id="KAK7306807.1"/>
    </source>
</evidence>
<keyword evidence="1" id="KW-0863">Zinc-finger</keyword>
<feature type="compositionally biased region" description="Basic and acidic residues" evidence="2">
    <location>
        <begin position="1"/>
        <end position="16"/>
    </location>
</feature>
<reference evidence="4 5" key="1">
    <citation type="submission" date="2024-01" db="EMBL/GenBank/DDBJ databases">
        <title>The genomes of 5 underutilized Papilionoideae crops provide insights into root nodulation and disease resistanc.</title>
        <authorList>
            <person name="Jiang F."/>
        </authorList>
    </citation>
    <scope>NUCLEOTIDE SEQUENCE [LARGE SCALE GENOMIC DNA]</scope>
    <source>
        <strain evidence="4">LVBAO_FW01</strain>
        <tissue evidence="4">Leaves</tissue>
    </source>
</reference>
<protein>
    <recommendedName>
        <fullName evidence="3">C2H2-type domain-containing protein</fullName>
    </recommendedName>
</protein>
<feature type="region of interest" description="Disordered" evidence="2">
    <location>
        <begin position="167"/>
        <end position="212"/>
    </location>
</feature>
<gene>
    <name evidence="4" type="ORF">VNO77_44766</name>
</gene>
<dbReference type="GO" id="GO:0008270">
    <property type="term" value="F:zinc ion binding"/>
    <property type="evidence" value="ECO:0007669"/>
    <property type="project" value="UniProtKB-KW"/>
</dbReference>
<organism evidence="4 5">
    <name type="scientific">Canavalia gladiata</name>
    <name type="common">Sword bean</name>
    <name type="synonym">Dolichos gladiatus</name>
    <dbReference type="NCBI Taxonomy" id="3824"/>
    <lineage>
        <taxon>Eukaryota</taxon>
        <taxon>Viridiplantae</taxon>
        <taxon>Streptophyta</taxon>
        <taxon>Embryophyta</taxon>
        <taxon>Tracheophyta</taxon>
        <taxon>Spermatophyta</taxon>
        <taxon>Magnoliopsida</taxon>
        <taxon>eudicotyledons</taxon>
        <taxon>Gunneridae</taxon>
        <taxon>Pentapetalae</taxon>
        <taxon>rosids</taxon>
        <taxon>fabids</taxon>
        <taxon>Fabales</taxon>
        <taxon>Fabaceae</taxon>
        <taxon>Papilionoideae</taxon>
        <taxon>50 kb inversion clade</taxon>
        <taxon>NPAAA clade</taxon>
        <taxon>indigoferoid/millettioid clade</taxon>
        <taxon>Phaseoleae</taxon>
        <taxon>Canavalia</taxon>
    </lineage>
</organism>
<feature type="region of interest" description="Disordered" evidence="2">
    <location>
        <begin position="439"/>
        <end position="504"/>
    </location>
</feature>
<sequence length="504" mass="56299">MEKENDDKGVSDHEVESYEEEEKVKRSCLGSSCKVEAESVTAEEDHALNNSTPTTITTTTTQRVCDICFKTFSNGKALGGHRRSHFQASKKHQQKKVKARFSNHSKTGDNSNYNRANCDYDDDGGGDDNDDDDDPLMCDGKFICFLCKKEFPSKNALFGHMRSHPERTWRGLQPPPSHRHFQYKHSNSPSSSSSHHFDSSEKNDKEGHQEEEGDFVDKVVAPDEKHKDKVTDLSLLTSPSWLKKDKRGRRCLGLYAAAETLAYIYAYAKNFRGETSGNNNPKVDPIKSPQAPINKGIKIGESSSSAEKHVVKKIKFFLSGEMKMEERPNGGADSDDRAKGGSSGVERVLANDDDDDEEEEEEETPRRLQGHDERKRKKVETGKKSEKLVLGKSKSKDSEHENEEKLGGYKCSTCGKSFSSFQGLGGHRSIHKEKNIVVSMDAPTKHGSHSVAEENHSSSSSSKMDIEPSLNEESLPDHETSQSTATKLKDFDLNEPYVLDEDED</sequence>
<dbReference type="PANTHER" id="PTHR47591:SF13">
    <property type="entry name" value="OS02G0293900 PROTEIN"/>
    <property type="match status" value="1"/>
</dbReference>
<evidence type="ECO:0000256" key="1">
    <source>
        <dbReference type="PROSITE-ProRule" id="PRU00042"/>
    </source>
</evidence>
<evidence type="ECO:0000259" key="3">
    <source>
        <dbReference type="PROSITE" id="PS50157"/>
    </source>
</evidence>
<evidence type="ECO:0000313" key="5">
    <source>
        <dbReference type="Proteomes" id="UP001367508"/>
    </source>
</evidence>
<dbReference type="PANTHER" id="PTHR47591">
    <property type="entry name" value="ZINC FINGER PROTEIN ZAT2-RELATED"/>
    <property type="match status" value="1"/>
</dbReference>
<feature type="domain" description="C2H2-type" evidence="3">
    <location>
        <begin position="63"/>
        <end position="90"/>
    </location>
</feature>
<dbReference type="InterPro" id="IPR036236">
    <property type="entry name" value="Znf_C2H2_sf"/>
</dbReference>
<dbReference type="Proteomes" id="UP001367508">
    <property type="component" value="Unassembled WGS sequence"/>
</dbReference>
<dbReference type="SUPFAM" id="SSF57667">
    <property type="entry name" value="beta-beta-alpha zinc fingers"/>
    <property type="match status" value="1"/>
</dbReference>
<feature type="compositionally biased region" description="Basic and acidic residues" evidence="2">
    <location>
        <begin position="364"/>
        <end position="407"/>
    </location>
</feature>
<keyword evidence="1" id="KW-0862">Zinc</keyword>
<name>A0AAN9JXA2_CANGL</name>
<keyword evidence="5" id="KW-1185">Reference proteome</keyword>
<feature type="region of interest" description="Disordered" evidence="2">
    <location>
        <begin position="80"/>
        <end position="116"/>
    </location>
</feature>
<feature type="compositionally biased region" description="Polar residues" evidence="2">
    <location>
        <begin position="104"/>
        <end position="115"/>
    </location>
</feature>
<comment type="caution">
    <text evidence="4">The sequence shown here is derived from an EMBL/GenBank/DDBJ whole genome shotgun (WGS) entry which is preliminary data.</text>
</comment>
<feature type="compositionally biased region" description="Basic and acidic residues" evidence="2">
    <location>
        <begin position="325"/>
        <end position="339"/>
    </location>
</feature>
<feature type="domain" description="C2H2-type" evidence="3">
    <location>
        <begin position="142"/>
        <end position="164"/>
    </location>
</feature>
<feature type="compositionally biased region" description="Basic residues" evidence="2">
    <location>
        <begin position="80"/>
        <end position="103"/>
    </location>
</feature>
<feature type="region of interest" description="Disordered" evidence="2">
    <location>
        <begin position="325"/>
        <end position="411"/>
    </location>
</feature>
<keyword evidence="1" id="KW-0479">Metal-binding</keyword>
<feature type="region of interest" description="Disordered" evidence="2">
    <location>
        <begin position="1"/>
        <end position="31"/>
    </location>
</feature>
<dbReference type="AlphaFoldDB" id="A0AAN9JXA2"/>